<protein>
    <submittedName>
        <fullName evidence="1">Uncharacterized protein</fullName>
    </submittedName>
</protein>
<sequence>MEILKSLLLSTFIILCINACRDIHEHEKITLVNQSGDTIAFQAQSWRYITEKDTLFEGGLASDYIIAPDSQWVFRSMNPYWKENFTLIPYFQILIMDGDKYWQYYVAPADTVRKYVPVLCRYQLTQPGFREGELGHHLSPYEGHEGHQDVSAVRDVRKAGQYGEG</sequence>
<gene>
    <name evidence="1" type="ORF">GTC17259_01260</name>
</gene>
<name>A0AB33IYS0_9BACT</name>
<dbReference type="EMBL" id="AP035787">
    <property type="protein sequence ID" value="BFO75076.1"/>
    <property type="molecule type" value="Genomic_DNA"/>
</dbReference>
<organism evidence="1">
    <name type="scientific">Prevotella sp. GTC17259</name>
    <dbReference type="NCBI Taxonomy" id="3236795"/>
    <lineage>
        <taxon>Bacteria</taxon>
        <taxon>Pseudomonadati</taxon>
        <taxon>Bacteroidota</taxon>
        <taxon>Bacteroidia</taxon>
        <taxon>Bacteroidales</taxon>
        <taxon>Prevotellaceae</taxon>
        <taxon>Prevotella</taxon>
    </lineage>
</organism>
<accession>A0AB33IYS0</accession>
<evidence type="ECO:0000313" key="1">
    <source>
        <dbReference type="EMBL" id="BFO75076.1"/>
    </source>
</evidence>
<reference evidence="1" key="1">
    <citation type="submission" date="2024-07" db="EMBL/GenBank/DDBJ databases">
        <title>Complete genome sequence of Prevotella sp. YM-2024 GTC17259.</title>
        <authorList>
            <person name="Hayashi M."/>
            <person name="Muto Y."/>
            <person name="Tanaka K."/>
            <person name="Niwa H."/>
        </authorList>
    </citation>
    <scope>NUCLEOTIDE SEQUENCE</scope>
    <source>
        <strain evidence="1">GTC17259</strain>
    </source>
</reference>
<dbReference type="AlphaFoldDB" id="A0AB33IYS0"/>
<proteinExistence type="predicted"/>